<protein>
    <recommendedName>
        <fullName evidence="4">Haloacid dehalogenase</fullName>
    </recommendedName>
</protein>
<dbReference type="PANTHER" id="PTHR43316">
    <property type="entry name" value="HYDROLASE, HALOACID DELAHOGENASE-RELATED"/>
    <property type="match status" value="1"/>
</dbReference>
<feature type="non-terminal residue" evidence="2">
    <location>
        <position position="290"/>
    </location>
</feature>
<evidence type="ECO:0000313" key="2">
    <source>
        <dbReference type="EMBL" id="CAK5262815.1"/>
    </source>
</evidence>
<dbReference type="InterPro" id="IPR036412">
    <property type="entry name" value="HAD-like_sf"/>
</dbReference>
<dbReference type="Gene3D" id="3.40.50.1000">
    <property type="entry name" value="HAD superfamily/HAD-like"/>
    <property type="match status" value="1"/>
</dbReference>
<comment type="caution">
    <text evidence="2">The sequence shown here is derived from an EMBL/GenBank/DDBJ whole genome shotgun (WGS) entry which is preliminary data.</text>
</comment>
<evidence type="ECO:0000313" key="3">
    <source>
        <dbReference type="Proteomes" id="UP001295794"/>
    </source>
</evidence>
<dbReference type="InterPro" id="IPR023214">
    <property type="entry name" value="HAD_sf"/>
</dbReference>
<keyword evidence="1" id="KW-0378">Hydrolase</keyword>
<dbReference type="InterPro" id="IPR051540">
    <property type="entry name" value="S-2-haloacid_dehalogenase"/>
</dbReference>
<dbReference type="PANTHER" id="PTHR43316:SF9">
    <property type="entry name" value="ACID DEHALOGENASE, PUTATIVE (AFU_ORTHOLOGUE AFUA_6G14460)-RELATED"/>
    <property type="match status" value="1"/>
</dbReference>
<dbReference type="Gene3D" id="1.10.150.750">
    <property type="match status" value="1"/>
</dbReference>
<dbReference type="SFLD" id="SFLDG01129">
    <property type="entry name" value="C1.5:_HAD__Beta-PGM__Phosphata"/>
    <property type="match status" value="1"/>
</dbReference>
<sequence>ACFSRAEPGGPLVTMTDFDLSPFKAIIFDCYGTLVDWESGIYTGLQPLLARFPSSATWSRKEALLAFTEIEKDLQASDPSILYRDLLSQAHRVLTRTLQETHAGEIPVSIPEEEHAAFGQSIKDWPVFPDTCEALRVLEQHYKLTILSNVDHNSFAATHAKLSQDTANQSAYVRGAAPGQNWLPKSISGCKSPFSLILTAQDTGAYKPDPSSMSCALDAIRSEFGVDGSQVLVVAQSLFHDVDPSSRMGISAVWIDRQGAVMGLETSGEAPKWKRRFETLGEMAASLEAT</sequence>
<accession>A0AAD2GTE3</accession>
<dbReference type="SFLD" id="SFLDS00003">
    <property type="entry name" value="Haloacid_Dehalogenase"/>
    <property type="match status" value="1"/>
</dbReference>
<keyword evidence="3" id="KW-1185">Reference proteome</keyword>
<reference evidence="2" key="1">
    <citation type="submission" date="2023-11" db="EMBL/GenBank/DDBJ databases">
        <authorList>
            <person name="De Vega J J."/>
            <person name="De Vega J J."/>
        </authorList>
    </citation>
    <scope>NUCLEOTIDE SEQUENCE</scope>
</reference>
<dbReference type="Proteomes" id="UP001295794">
    <property type="component" value="Unassembled WGS sequence"/>
</dbReference>
<organism evidence="2 3">
    <name type="scientific">Mycena citricolor</name>
    <dbReference type="NCBI Taxonomy" id="2018698"/>
    <lineage>
        <taxon>Eukaryota</taxon>
        <taxon>Fungi</taxon>
        <taxon>Dikarya</taxon>
        <taxon>Basidiomycota</taxon>
        <taxon>Agaricomycotina</taxon>
        <taxon>Agaricomycetes</taxon>
        <taxon>Agaricomycetidae</taxon>
        <taxon>Agaricales</taxon>
        <taxon>Marasmiineae</taxon>
        <taxon>Mycenaceae</taxon>
        <taxon>Mycena</taxon>
    </lineage>
</organism>
<dbReference type="SUPFAM" id="SSF56784">
    <property type="entry name" value="HAD-like"/>
    <property type="match status" value="1"/>
</dbReference>
<dbReference type="EMBL" id="CAVNYO010000026">
    <property type="protein sequence ID" value="CAK5262815.1"/>
    <property type="molecule type" value="Genomic_DNA"/>
</dbReference>
<dbReference type="Pfam" id="PF00702">
    <property type="entry name" value="Hydrolase"/>
    <property type="match status" value="1"/>
</dbReference>
<evidence type="ECO:0000256" key="1">
    <source>
        <dbReference type="ARBA" id="ARBA00022801"/>
    </source>
</evidence>
<dbReference type="AlphaFoldDB" id="A0AAD2GTE3"/>
<proteinExistence type="predicted"/>
<name>A0AAD2GTE3_9AGAR</name>
<evidence type="ECO:0008006" key="4">
    <source>
        <dbReference type="Google" id="ProtNLM"/>
    </source>
</evidence>
<dbReference type="GO" id="GO:0016787">
    <property type="term" value="F:hydrolase activity"/>
    <property type="evidence" value="ECO:0007669"/>
    <property type="project" value="UniProtKB-KW"/>
</dbReference>
<gene>
    <name evidence="2" type="ORF">MYCIT1_LOCUS1833</name>
</gene>